<evidence type="ECO:0000313" key="1">
    <source>
        <dbReference type="EMBL" id="RDV06082.1"/>
    </source>
</evidence>
<accession>A0A371BER1</accession>
<dbReference type="RefSeq" id="WP_115547641.1">
    <property type="nucleotide sequence ID" value="NZ_QRGP01000001.1"/>
</dbReference>
<dbReference type="AlphaFoldDB" id="A0A371BER1"/>
<proteinExistence type="predicted"/>
<dbReference type="Gene3D" id="3.30.2000.30">
    <property type="match status" value="1"/>
</dbReference>
<comment type="caution">
    <text evidence="1">The sequence shown here is derived from an EMBL/GenBank/DDBJ whole genome shotgun (WGS) entry which is preliminary data.</text>
</comment>
<protein>
    <submittedName>
        <fullName evidence="1">DUF3168 domain-containing protein</fullName>
    </submittedName>
</protein>
<reference evidence="2" key="1">
    <citation type="submission" date="2018-08" db="EMBL/GenBank/DDBJ databases">
        <authorList>
            <person name="Kim S.-J."/>
            <person name="Jung G.-Y."/>
        </authorList>
    </citation>
    <scope>NUCLEOTIDE SEQUENCE [LARGE SCALE GENOMIC DNA]</scope>
    <source>
        <strain evidence="2">GY_G</strain>
    </source>
</reference>
<dbReference type="OrthoDB" id="7450850at2"/>
<organism evidence="1 2">
    <name type="scientific">Sphingorhabdus pulchriflava</name>
    <dbReference type="NCBI Taxonomy" id="2292257"/>
    <lineage>
        <taxon>Bacteria</taxon>
        <taxon>Pseudomonadati</taxon>
        <taxon>Pseudomonadota</taxon>
        <taxon>Alphaproteobacteria</taxon>
        <taxon>Sphingomonadales</taxon>
        <taxon>Sphingomonadaceae</taxon>
        <taxon>Sphingorhabdus</taxon>
    </lineage>
</organism>
<sequence>MSDALDVLQSALVTALEAHPVLAEALTGVFDGPPPRSAFPYVSISDGLTTNWSTKTASGREIRIGLTVWDDGESATRLHQLIGHVEDAVAALPRDLAGWRIASCVFLRSFVTRSPAAAWGGIVDYRIRMLSTA</sequence>
<evidence type="ECO:0000313" key="2">
    <source>
        <dbReference type="Proteomes" id="UP000263833"/>
    </source>
</evidence>
<gene>
    <name evidence="1" type="ORF">DXH95_01145</name>
</gene>
<dbReference type="Proteomes" id="UP000263833">
    <property type="component" value="Unassembled WGS sequence"/>
</dbReference>
<dbReference type="InterPro" id="IPR053745">
    <property type="entry name" value="Viral_Tail_Comp_sf"/>
</dbReference>
<name>A0A371BER1_9SPHN</name>
<keyword evidence="2" id="KW-1185">Reference proteome</keyword>
<dbReference type="EMBL" id="QRGP01000001">
    <property type="protein sequence ID" value="RDV06082.1"/>
    <property type="molecule type" value="Genomic_DNA"/>
</dbReference>
<dbReference type="Pfam" id="PF11367">
    <property type="entry name" value="Tail_completion_gp17"/>
    <property type="match status" value="1"/>
</dbReference>
<dbReference type="InterPro" id="IPR021508">
    <property type="entry name" value="Gp17-like"/>
</dbReference>